<reference evidence="2" key="1">
    <citation type="submission" date="2016-11" db="UniProtKB">
        <authorList>
            <consortium name="WormBaseParasite"/>
        </authorList>
    </citation>
    <scope>IDENTIFICATION</scope>
</reference>
<accession>A0A1I7WNC0</accession>
<dbReference type="AlphaFoldDB" id="A0A1I7WNC0"/>
<sequence length="107" mass="12256">MESIDKSRDANARAAAGAFLAGLKQKNEEKRVKTAKELFKFPLFLIKNRFFTFVCNPMIELIYVICYNSLTTVLHEIVRSIKPLTTDVQDGLMKELYLLLTGHFITN</sequence>
<organism evidence="1 2">
    <name type="scientific">Heterorhabditis bacteriophora</name>
    <name type="common">Entomopathogenic nematode worm</name>
    <dbReference type="NCBI Taxonomy" id="37862"/>
    <lineage>
        <taxon>Eukaryota</taxon>
        <taxon>Metazoa</taxon>
        <taxon>Ecdysozoa</taxon>
        <taxon>Nematoda</taxon>
        <taxon>Chromadorea</taxon>
        <taxon>Rhabditida</taxon>
        <taxon>Rhabditina</taxon>
        <taxon>Rhabditomorpha</taxon>
        <taxon>Strongyloidea</taxon>
        <taxon>Heterorhabditidae</taxon>
        <taxon>Heterorhabditis</taxon>
    </lineage>
</organism>
<keyword evidence="1" id="KW-1185">Reference proteome</keyword>
<evidence type="ECO:0000313" key="1">
    <source>
        <dbReference type="Proteomes" id="UP000095283"/>
    </source>
</evidence>
<name>A0A1I7WNC0_HETBA</name>
<dbReference type="Proteomes" id="UP000095283">
    <property type="component" value="Unplaced"/>
</dbReference>
<protein>
    <submittedName>
        <fullName evidence="2">Cnd1 domain-containing protein</fullName>
    </submittedName>
</protein>
<evidence type="ECO:0000313" key="2">
    <source>
        <dbReference type="WBParaSite" id="Hba_06634"/>
    </source>
</evidence>
<proteinExistence type="predicted"/>
<dbReference type="WBParaSite" id="Hba_06634">
    <property type="protein sequence ID" value="Hba_06634"/>
    <property type="gene ID" value="Hba_06634"/>
</dbReference>